<gene>
    <name evidence="1" type="ORF">RR42_s2851</name>
</gene>
<reference evidence="1 2" key="1">
    <citation type="journal article" date="2015" name="Genome Announc.">
        <title>Complete Genome Sequence of Cupriavidus basilensis 4G11, Isolated from the Oak Ridge Field Research Center Site.</title>
        <authorList>
            <person name="Ray J."/>
            <person name="Waters R.J."/>
            <person name="Skerker J.M."/>
            <person name="Kuehl J.V."/>
            <person name="Price M.N."/>
            <person name="Huang J."/>
            <person name="Chakraborty R."/>
            <person name="Arkin A.P."/>
            <person name="Deutschbauer A."/>
        </authorList>
    </citation>
    <scope>NUCLEOTIDE SEQUENCE [LARGE SCALE GENOMIC DNA]</scope>
    <source>
        <strain evidence="1">4G11</strain>
    </source>
</reference>
<name>A0A0C4YF72_9BURK</name>
<keyword evidence="2" id="KW-1185">Reference proteome</keyword>
<dbReference type="KEGG" id="cbw:RR42_s2851"/>
<organism evidence="1 2">
    <name type="scientific">Cupriavidus basilensis</name>
    <dbReference type="NCBI Taxonomy" id="68895"/>
    <lineage>
        <taxon>Bacteria</taxon>
        <taxon>Pseudomonadati</taxon>
        <taxon>Pseudomonadota</taxon>
        <taxon>Betaproteobacteria</taxon>
        <taxon>Burkholderiales</taxon>
        <taxon>Burkholderiaceae</taxon>
        <taxon>Cupriavidus</taxon>
    </lineage>
</organism>
<protein>
    <submittedName>
        <fullName evidence="1">Uncharacterized protein</fullName>
    </submittedName>
</protein>
<accession>A0A0C4YF72</accession>
<dbReference type="Proteomes" id="UP000031843">
    <property type="component" value="Chromosome secondary"/>
</dbReference>
<dbReference type="AlphaFoldDB" id="A0A0C4YF72"/>
<proteinExistence type="predicted"/>
<sequence length="37" mass="4038">MRGTADAHKGFSWRQACRVVPDLRTHGAAASGDAERR</sequence>
<dbReference type="EMBL" id="CP010537">
    <property type="protein sequence ID" value="AJG24432.1"/>
    <property type="molecule type" value="Genomic_DNA"/>
</dbReference>
<evidence type="ECO:0000313" key="2">
    <source>
        <dbReference type="Proteomes" id="UP000031843"/>
    </source>
</evidence>
<evidence type="ECO:0000313" key="1">
    <source>
        <dbReference type="EMBL" id="AJG24432.1"/>
    </source>
</evidence>